<name>A0AAD9IU64_9ANNE</name>
<feature type="chain" id="PRO_5042226678" evidence="1">
    <location>
        <begin position="19"/>
        <end position="160"/>
    </location>
</feature>
<dbReference type="Proteomes" id="UP001208570">
    <property type="component" value="Unassembled WGS sequence"/>
</dbReference>
<evidence type="ECO:0000256" key="1">
    <source>
        <dbReference type="SAM" id="SignalP"/>
    </source>
</evidence>
<reference evidence="2" key="1">
    <citation type="journal article" date="2023" name="Mol. Biol. Evol.">
        <title>Third-Generation Sequencing Reveals the Adaptive Role of the Epigenome in Three Deep-Sea Polychaetes.</title>
        <authorList>
            <person name="Perez M."/>
            <person name="Aroh O."/>
            <person name="Sun Y."/>
            <person name="Lan Y."/>
            <person name="Juniper S.K."/>
            <person name="Young C.R."/>
            <person name="Angers B."/>
            <person name="Qian P.Y."/>
        </authorList>
    </citation>
    <scope>NUCLEOTIDE SEQUENCE</scope>
    <source>
        <strain evidence="2">P08H-3</strain>
    </source>
</reference>
<sequence>MKLILMTVIAVLCAVSWGEQAMPCFMQTYNECRLTSMDQCSDTCGPGSQTKYFNCKKGQYGGGRYRCTDTCYGYDCPEGCDFFFENGFCRRKAYGRCSKTCGVGTFTTRFLCANKNYTCTTPCCCSQCEPGGSGNPSVLCKDVDPVPDDMKDRVCPNEGP</sequence>
<comment type="caution">
    <text evidence="2">The sequence shown here is derived from an EMBL/GenBank/DDBJ whole genome shotgun (WGS) entry which is preliminary data.</text>
</comment>
<keyword evidence="1" id="KW-0732">Signal</keyword>
<feature type="signal peptide" evidence="1">
    <location>
        <begin position="1"/>
        <end position="18"/>
    </location>
</feature>
<dbReference type="EMBL" id="JAODUP010001204">
    <property type="protein sequence ID" value="KAK2140924.1"/>
    <property type="molecule type" value="Genomic_DNA"/>
</dbReference>
<evidence type="ECO:0000313" key="2">
    <source>
        <dbReference type="EMBL" id="KAK2140924.1"/>
    </source>
</evidence>
<gene>
    <name evidence="2" type="ORF">LSH36_1204g00008</name>
</gene>
<proteinExistence type="predicted"/>
<protein>
    <submittedName>
        <fullName evidence="2">Uncharacterized protein</fullName>
    </submittedName>
</protein>
<dbReference type="AlphaFoldDB" id="A0AAD9IU64"/>
<evidence type="ECO:0000313" key="3">
    <source>
        <dbReference type="Proteomes" id="UP001208570"/>
    </source>
</evidence>
<accession>A0AAD9IU64</accession>
<keyword evidence="3" id="KW-1185">Reference proteome</keyword>
<organism evidence="2 3">
    <name type="scientific">Paralvinella palmiformis</name>
    <dbReference type="NCBI Taxonomy" id="53620"/>
    <lineage>
        <taxon>Eukaryota</taxon>
        <taxon>Metazoa</taxon>
        <taxon>Spiralia</taxon>
        <taxon>Lophotrochozoa</taxon>
        <taxon>Annelida</taxon>
        <taxon>Polychaeta</taxon>
        <taxon>Sedentaria</taxon>
        <taxon>Canalipalpata</taxon>
        <taxon>Terebellida</taxon>
        <taxon>Terebelliformia</taxon>
        <taxon>Alvinellidae</taxon>
        <taxon>Paralvinella</taxon>
    </lineage>
</organism>